<feature type="signal peptide" evidence="1">
    <location>
        <begin position="1"/>
        <end position="24"/>
    </location>
</feature>
<feature type="chain" id="PRO_5013337734" evidence="1">
    <location>
        <begin position="25"/>
        <end position="619"/>
    </location>
</feature>
<dbReference type="STRING" id="484498.SAMN05421686_102286"/>
<dbReference type="EMBL" id="FTOH01000002">
    <property type="protein sequence ID" value="SIS55403.1"/>
    <property type="molecule type" value="Genomic_DNA"/>
</dbReference>
<keyword evidence="3" id="KW-1185">Reference proteome</keyword>
<evidence type="ECO:0000256" key="1">
    <source>
        <dbReference type="SAM" id="SignalP"/>
    </source>
</evidence>
<dbReference type="SUPFAM" id="SSF53474">
    <property type="entry name" value="alpha/beta-Hydrolases"/>
    <property type="match status" value="1"/>
</dbReference>
<dbReference type="Gene3D" id="3.40.50.1820">
    <property type="entry name" value="alpha/beta hydrolase"/>
    <property type="match status" value="1"/>
</dbReference>
<organism evidence="2 3">
    <name type="scientific">Thalassolituus maritimus</name>
    <dbReference type="NCBI Taxonomy" id="484498"/>
    <lineage>
        <taxon>Bacteria</taxon>
        <taxon>Pseudomonadati</taxon>
        <taxon>Pseudomonadota</taxon>
        <taxon>Gammaproteobacteria</taxon>
        <taxon>Oceanospirillales</taxon>
        <taxon>Oceanospirillaceae</taxon>
        <taxon>Thalassolituus</taxon>
    </lineage>
</organism>
<reference evidence="3" key="1">
    <citation type="submission" date="2017-01" db="EMBL/GenBank/DDBJ databases">
        <authorList>
            <person name="Varghese N."/>
            <person name="Submissions S."/>
        </authorList>
    </citation>
    <scope>NUCLEOTIDE SEQUENCE [LARGE SCALE GENOMIC DNA]</scope>
    <source>
        <strain evidence="3">DSM 24913</strain>
    </source>
</reference>
<dbReference type="RefSeq" id="WP_076514418.1">
    <property type="nucleotide sequence ID" value="NZ_FTOH01000002.1"/>
</dbReference>
<evidence type="ECO:0000313" key="3">
    <source>
        <dbReference type="Proteomes" id="UP000185639"/>
    </source>
</evidence>
<dbReference type="InterPro" id="IPR029058">
    <property type="entry name" value="AB_hydrolase_fold"/>
</dbReference>
<accession>A0A1N7K1D0</accession>
<name>A0A1N7K1D0_9GAMM</name>
<gene>
    <name evidence="2" type="ORF">SAMN05421686_102286</name>
</gene>
<protein>
    <submittedName>
        <fullName evidence="2">Uncharacterized protein</fullName>
    </submittedName>
</protein>
<dbReference type="AlphaFoldDB" id="A0A1N7K1D0"/>
<keyword evidence="1" id="KW-0732">Signal</keyword>
<sequence>MKPINTVRSALTVALTTLASVSSADELCNPTSLNTCALPFPSTYWMEDDAMSPTGKTIQVSNAMIRPEILAQLPADEGFTPEGIFNGASGFSAASAAVFEFNSAPDAASLPENGGAAVVAIDLTTGNQVPVRAVISEYSQSDKVNGTAHVVEVYPQSRWEYGHEIVVAITTDLDLESPEAGLVSKILSGTADQRAYTQDLISTLTANGVNPLSVRNATRFLVRDRAEVIEPVFNAVADVRDREHPVRNLDVTYNYTNRDVAARVEGEVLIYNYRMKNGTSNVDYDAEPMEQWVEFRLTLPAASRDGAAPVALYAHGLGANKESDGVVSTMNAEIGVATFSIGFPNHGARGDADGGYVLANVSTDKLGIPVGMINQNAIDFASAHRALETTLADIDVVGKKSWRSWYGNKADGVADIDSTQVMMQGTSLGGVLGSTYGAVSPTIKGGVYHVTGVGVTSILANSILWVPMFSNLVPSEANGAEAIMLRGAIQQTLDHGDSINYIDMFRHPQLGNEARPLMLTNGAGDTIVPNSSSVAAANLADLPIVGEPLFDMPDVRVESDFDEDGYGIRHYKPVVGTVPLIWEGEFAEEASHASAHLIFARASDRPDQQDFIKRFIFKD</sequence>
<dbReference type="OrthoDB" id="5477453at2"/>
<evidence type="ECO:0000313" key="2">
    <source>
        <dbReference type="EMBL" id="SIS55403.1"/>
    </source>
</evidence>
<dbReference type="Proteomes" id="UP000185639">
    <property type="component" value="Unassembled WGS sequence"/>
</dbReference>
<proteinExistence type="predicted"/>